<dbReference type="Gene3D" id="3.40.140.10">
    <property type="entry name" value="Cytidine Deaminase, domain 2"/>
    <property type="match status" value="1"/>
</dbReference>
<proteinExistence type="predicted"/>
<dbReference type="SUPFAM" id="SSF53927">
    <property type="entry name" value="Cytidine deaminase-like"/>
    <property type="match status" value="1"/>
</dbReference>
<reference evidence="2" key="1">
    <citation type="journal article" date="2020" name="Nature">
        <title>Giant virus diversity and host interactions through global metagenomics.</title>
        <authorList>
            <person name="Schulz F."/>
            <person name="Roux S."/>
            <person name="Paez-Espino D."/>
            <person name="Jungbluth S."/>
            <person name="Walsh D.A."/>
            <person name="Denef V.J."/>
            <person name="McMahon K.D."/>
            <person name="Konstantinidis K.T."/>
            <person name="Eloe-Fadrosh E.A."/>
            <person name="Kyrpides N.C."/>
            <person name="Woyke T."/>
        </authorList>
    </citation>
    <scope>NUCLEOTIDE SEQUENCE</scope>
    <source>
        <strain evidence="2">GVMAG-S-1062768-28</strain>
    </source>
</reference>
<feature type="domain" description="CMP/dCMP-type deaminase" evidence="1">
    <location>
        <begin position="8"/>
        <end position="111"/>
    </location>
</feature>
<protein>
    <recommendedName>
        <fullName evidence="1">CMP/dCMP-type deaminase domain-containing protein</fullName>
    </recommendedName>
</protein>
<sequence>MRVDILMQALQMCRHDRCPCCPEYKHFCIAFRGKKILATGYNCRCRIPKRLLGRTSSNHAETSTIFKVRDGKPYDILVIRINRDGTKLLISKPCPVCSEWIERSHIGKIFYSDGQGHIILTDRKHIRDTHRRHHRSVIIVSM</sequence>
<accession>A0A6C0JSP7</accession>
<evidence type="ECO:0000313" key="2">
    <source>
        <dbReference type="EMBL" id="QHU07931.1"/>
    </source>
</evidence>
<dbReference type="InterPro" id="IPR016193">
    <property type="entry name" value="Cytidine_deaminase-like"/>
</dbReference>
<dbReference type="AlphaFoldDB" id="A0A6C0JSP7"/>
<evidence type="ECO:0000259" key="1">
    <source>
        <dbReference type="Pfam" id="PF00383"/>
    </source>
</evidence>
<organism evidence="2">
    <name type="scientific">viral metagenome</name>
    <dbReference type="NCBI Taxonomy" id="1070528"/>
    <lineage>
        <taxon>unclassified sequences</taxon>
        <taxon>metagenomes</taxon>
        <taxon>organismal metagenomes</taxon>
    </lineage>
</organism>
<dbReference type="GO" id="GO:0003824">
    <property type="term" value="F:catalytic activity"/>
    <property type="evidence" value="ECO:0007669"/>
    <property type="project" value="InterPro"/>
</dbReference>
<dbReference type="Pfam" id="PF00383">
    <property type="entry name" value="dCMP_cyt_deam_1"/>
    <property type="match status" value="1"/>
</dbReference>
<name>A0A6C0JSP7_9ZZZZ</name>
<dbReference type="EMBL" id="MN740694">
    <property type="protein sequence ID" value="QHU07931.1"/>
    <property type="molecule type" value="Genomic_DNA"/>
</dbReference>
<dbReference type="InterPro" id="IPR002125">
    <property type="entry name" value="CMP_dCMP_dom"/>
</dbReference>